<dbReference type="PANTHER" id="PTHR46126">
    <property type="entry name" value="DYNACTIN SUBUNIT 5"/>
    <property type="match status" value="1"/>
</dbReference>
<evidence type="ECO:0000256" key="4">
    <source>
        <dbReference type="ARBA" id="ARBA00034706"/>
    </source>
</evidence>
<sequence length="184" mass="18575">MAAAGGSAAPASASGYVVTTRGNRVSRAAHLAGSQFIKLQGKSILRSGVVVRGDLAPVSIGRYCHLADNCVVRPSYKRFASGFKFIPVSVGDYTSVGEGAVVCAAALGACVSVGAGAVVGARAIIKDCCVVEAGAVVAADAVVPPFTRVAGVPARAVGELREGWGEQATEEARARFDALSKVLV</sequence>
<proteinExistence type="inferred from homology"/>
<comment type="subcellular location">
    <subcellularLocation>
        <location evidence="1">Cytoplasm</location>
        <location evidence="1">Cytoskeleton</location>
    </subcellularLocation>
</comment>
<dbReference type="GO" id="GO:0005869">
    <property type="term" value="C:dynactin complex"/>
    <property type="evidence" value="ECO:0007669"/>
    <property type="project" value="TreeGrafter"/>
</dbReference>
<gene>
    <name evidence="6" type="ORF">BSP0115_LOCUS6966</name>
</gene>
<organism evidence="6">
    <name type="scientific">Bicosoecida sp. CB-2014</name>
    <dbReference type="NCBI Taxonomy" id="1486930"/>
    <lineage>
        <taxon>Eukaryota</taxon>
        <taxon>Sar</taxon>
        <taxon>Stramenopiles</taxon>
        <taxon>Bigyra</taxon>
        <taxon>Opalozoa</taxon>
        <taxon>Bicosoecida</taxon>
    </lineage>
</organism>
<name>A0A7S1CBR5_9STRA</name>
<keyword evidence="2" id="KW-0963">Cytoplasm</keyword>
<dbReference type="InterPro" id="IPR047125">
    <property type="entry name" value="DCTN5"/>
</dbReference>
<protein>
    <recommendedName>
        <fullName evidence="5">Dynactin subunit 5</fullName>
    </recommendedName>
</protein>
<accession>A0A7S1CBR5</accession>
<dbReference type="AlphaFoldDB" id="A0A7S1CBR5"/>
<dbReference type="InterPro" id="IPR011004">
    <property type="entry name" value="Trimer_LpxA-like_sf"/>
</dbReference>
<dbReference type="SUPFAM" id="SSF51161">
    <property type="entry name" value="Trimeric LpxA-like enzymes"/>
    <property type="match status" value="1"/>
</dbReference>
<evidence type="ECO:0000256" key="3">
    <source>
        <dbReference type="ARBA" id="ARBA00023212"/>
    </source>
</evidence>
<evidence type="ECO:0000256" key="2">
    <source>
        <dbReference type="ARBA" id="ARBA00022490"/>
    </source>
</evidence>
<dbReference type="Gene3D" id="2.160.10.10">
    <property type="entry name" value="Hexapeptide repeat proteins"/>
    <property type="match status" value="1"/>
</dbReference>
<evidence type="ECO:0000256" key="5">
    <source>
        <dbReference type="ARBA" id="ARBA00034865"/>
    </source>
</evidence>
<dbReference type="EMBL" id="HBFS01010131">
    <property type="protein sequence ID" value="CAD8913714.1"/>
    <property type="molecule type" value="Transcribed_RNA"/>
</dbReference>
<comment type="similarity">
    <text evidence="4">Belongs to the dynactin subunits 5/6 family. Dynactin subunit 5 subfamily.</text>
</comment>
<evidence type="ECO:0000256" key="1">
    <source>
        <dbReference type="ARBA" id="ARBA00004245"/>
    </source>
</evidence>
<evidence type="ECO:0000313" key="6">
    <source>
        <dbReference type="EMBL" id="CAD8913714.1"/>
    </source>
</evidence>
<keyword evidence="3" id="KW-0206">Cytoskeleton</keyword>
<reference evidence="6" key="1">
    <citation type="submission" date="2021-01" db="EMBL/GenBank/DDBJ databases">
        <authorList>
            <person name="Corre E."/>
            <person name="Pelletier E."/>
            <person name="Niang G."/>
            <person name="Scheremetjew M."/>
            <person name="Finn R."/>
            <person name="Kale V."/>
            <person name="Holt S."/>
            <person name="Cochrane G."/>
            <person name="Meng A."/>
            <person name="Brown T."/>
            <person name="Cohen L."/>
        </authorList>
    </citation>
    <scope>NUCLEOTIDE SEQUENCE</scope>
    <source>
        <strain evidence="6">Ms1</strain>
    </source>
</reference>
<dbReference type="Pfam" id="PF21711">
    <property type="entry name" value="DCTN5"/>
    <property type="match status" value="1"/>
</dbReference>
<dbReference type="PANTHER" id="PTHR46126:SF1">
    <property type="entry name" value="DYNACTIN SUBUNIT 5"/>
    <property type="match status" value="1"/>
</dbReference>